<protein>
    <submittedName>
        <fullName evidence="2">Uncharacterized protein</fullName>
    </submittedName>
</protein>
<reference evidence="2 3" key="1">
    <citation type="journal article" date="2017" name="Nat. Commun.">
        <title>In situ click chemistry generation of cyclooxygenase-2 inhibitors.</title>
        <authorList>
            <person name="Bhardwaj A."/>
            <person name="Kaur J."/>
            <person name="Wuest M."/>
            <person name="Wuest F."/>
        </authorList>
    </citation>
    <scope>NUCLEOTIDE SEQUENCE [LARGE SCALE GENOMIC DNA]</scope>
    <source>
        <strain evidence="2">S2_018_000_R2_106</strain>
    </source>
</reference>
<sequence length="307" mass="32562">MIVMVTGMMLGTAAPFALDVNPVVSGMGEESLAPEPRVNAGPVMASPSMVASSSVPAMPDLFTVKGVVVTLSDTTGFDRDAALEKGARASLPTVLTNLGVNPEDAQKKVKSLGSAMRFVKGYKVVKESLIPSYSLTTDITFNEAMVRKNFGGVIKPQPVAAPAKVGLEGEVDLSQPIDDVVEDTRPIKQWIVRITDSNPASVDKVRANLNRQAATKAVYRLLTSEGAELLVDTPLDAMQVKNSAGMDVQVIDMAAAVPAAAPTGVPGVPARAETVPATTDADTWQGTDDRPMDSREPTRPWMPWSRY</sequence>
<dbReference type="Proteomes" id="UP000320948">
    <property type="component" value="Unassembled WGS sequence"/>
</dbReference>
<feature type="region of interest" description="Disordered" evidence="1">
    <location>
        <begin position="267"/>
        <end position="307"/>
    </location>
</feature>
<dbReference type="AlphaFoldDB" id="A0A6N4R3R9"/>
<feature type="compositionally biased region" description="Basic and acidic residues" evidence="1">
    <location>
        <begin position="287"/>
        <end position="298"/>
    </location>
</feature>
<accession>A0A6N4R3R9</accession>
<comment type="caution">
    <text evidence="2">The sequence shown here is derived from an EMBL/GenBank/DDBJ whole genome shotgun (WGS) entry which is preliminary data.</text>
</comment>
<organism evidence="2 3">
    <name type="scientific">Blastochloris viridis</name>
    <name type="common">Rhodopseudomonas viridis</name>
    <dbReference type="NCBI Taxonomy" id="1079"/>
    <lineage>
        <taxon>Bacteria</taxon>
        <taxon>Pseudomonadati</taxon>
        <taxon>Pseudomonadota</taxon>
        <taxon>Alphaproteobacteria</taxon>
        <taxon>Hyphomicrobiales</taxon>
        <taxon>Blastochloridaceae</taxon>
        <taxon>Blastochloris</taxon>
    </lineage>
</organism>
<name>A0A6N4R3R9_BLAVI</name>
<feature type="compositionally biased region" description="Polar residues" evidence="1">
    <location>
        <begin position="276"/>
        <end position="286"/>
    </location>
</feature>
<gene>
    <name evidence="2" type="ORF">DI628_06260</name>
</gene>
<evidence type="ECO:0000313" key="3">
    <source>
        <dbReference type="Proteomes" id="UP000320948"/>
    </source>
</evidence>
<proteinExistence type="predicted"/>
<dbReference type="EMBL" id="VAFM01000002">
    <property type="protein sequence ID" value="TKW60503.1"/>
    <property type="molecule type" value="Genomic_DNA"/>
</dbReference>
<evidence type="ECO:0000313" key="2">
    <source>
        <dbReference type="EMBL" id="TKW60503.1"/>
    </source>
</evidence>
<evidence type="ECO:0000256" key="1">
    <source>
        <dbReference type="SAM" id="MobiDB-lite"/>
    </source>
</evidence>